<dbReference type="HAMAP" id="MF_00327">
    <property type="entry name" value="Ribosomal_eL43"/>
    <property type="match status" value="1"/>
</dbReference>
<feature type="binding site" evidence="4">
    <location>
        <position position="41"/>
    </location>
    <ligand>
        <name>Zn(2+)</name>
        <dbReference type="ChEBI" id="CHEBI:29105"/>
    </ligand>
</feature>
<dbReference type="InterPro" id="IPR050522">
    <property type="entry name" value="Ribosomal_protein_eL43"/>
</dbReference>
<keyword evidence="2 4" id="KW-0689">Ribosomal protein</keyword>
<dbReference type="Gene3D" id="2.20.25.30">
    <property type="match status" value="1"/>
</dbReference>
<dbReference type="GO" id="GO:1990904">
    <property type="term" value="C:ribonucleoprotein complex"/>
    <property type="evidence" value="ECO:0007669"/>
    <property type="project" value="UniProtKB-KW"/>
</dbReference>
<evidence type="ECO:0000256" key="1">
    <source>
        <dbReference type="ARBA" id="ARBA00022884"/>
    </source>
</evidence>
<dbReference type="AlphaFoldDB" id="A0A7C2ZLG8"/>
<dbReference type="InterPro" id="IPR002674">
    <property type="entry name" value="Ribosomal_eL43"/>
</dbReference>
<keyword evidence="1 4" id="KW-0694">RNA-binding</keyword>
<comment type="caution">
    <text evidence="4">Lacks conserved residue(s) required for the propagation of feature annotation.</text>
</comment>
<gene>
    <name evidence="4" type="primary">rpl37ae</name>
    <name evidence="5" type="ORF">ENO77_01310</name>
</gene>
<dbReference type="GO" id="GO:0008270">
    <property type="term" value="F:zinc ion binding"/>
    <property type="evidence" value="ECO:0007669"/>
    <property type="project" value="UniProtKB-UniRule"/>
</dbReference>
<dbReference type="PANTHER" id="PTHR48129:SF1">
    <property type="entry name" value="LARGE RIBOSOMAL SUBUNIT PROTEIN EL43"/>
    <property type="match status" value="1"/>
</dbReference>
<feature type="binding site" evidence="4">
    <location>
        <position position="60"/>
    </location>
    <ligand>
        <name>Zn(2+)</name>
        <dbReference type="ChEBI" id="CHEBI:29105"/>
    </ligand>
</feature>
<dbReference type="InterPro" id="IPR011332">
    <property type="entry name" value="Ribosomal_zn-bd"/>
</dbReference>
<dbReference type="EMBL" id="DSGT01000003">
    <property type="protein sequence ID" value="HEW52802.1"/>
    <property type="molecule type" value="Genomic_DNA"/>
</dbReference>
<sequence length="76" mass="8819">MGRTKVVKIAGRFGARYGSSLRKKWKEVMERRYAKYRCPYCANIVTMKRIAFGIWQCPKCGAKWAGAAYTPWSLKH</sequence>
<feature type="binding site" evidence="4">
    <location>
        <position position="38"/>
    </location>
    <ligand>
        <name>Zn(2+)</name>
        <dbReference type="ChEBI" id="CHEBI:29105"/>
    </ligand>
</feature>
<dbReference type="NCBIfam" id="NF003058">
    <property type="entry name" value="PRK03976.1"/>
    <property type="match status" value="1"/>
</dbReference>
<organism evidence="5">
    <name type="scientific">Ignisphaera aggregans</name>
    <dbReference type="NCBI Taxonomy" id="334771"/>
    <lineage>
        <taxon>Archaea</taxon>
        <taxon>Thermoproteota</taxon>
        <taxon>Thermoprotei</taxon>
        <taxon>Desulfurococcales</taxon>
        <taxon>Desulfurococcaceae</taxon>
        <taxon>Ignisphaera</taxon>
    </lineage>
</organism>
<evidence type="ECO:0000256" key="3">
    <source>
        <dbReference type="ARBA" id="ARBA00023274"/>
    </source>
</evidence>
<comment type="similarity">
    <text evidence="4">Belongs to the eukaryotic ribosomal protein eL43 family. Putative zinc-binding subfamily.</text>
</comment>
<dbReference type="GO" id="GO:0070180">
    <property type="term" value="F:large ribosomal subunit rRNA binding"/>
    <property type="evidence" value="ECO:0007669"/>
    <property type="project" value="UniProtKB-UniRule"/>
</dbReference>
<evidence type="ECO:0000256" key="2">
    <source>
        <dbReference type="ARBA" id="ARBA00022980"/>
    </source>
</evidence>
<dbReference type="GO" id="GO:0006412">
    <property type="term" value="P:translation"/>
    <property type="evidence" value="ECO:0007669"/>
    <property type="project" value="UniProtKB-UniRule"/>
</dbReference>
<feature type="binding site" evidence="4">
    <location>
        <position position="57"/>
    </location>
    <ligand>
        <name>Zn(2+)</name>
        <dbReference type="ChEBI" id="CHEBI:29105"/>
    </ligand>
</feature>
<evidence type="ECO:0000256" key="4">
    <source>
        <dbReference type="HAMAP-Rule" id="MF_00327"/>
    </source>
</evidence>
<accession>A0A7C2ZLG8</accession>
<protein>
    <recommendedName>
        <fullName evidence="4">Large ribosomal subunit protein eL43</fullName>
    </recommendedName>
</protein>
<dbReference type="SUPFAM" id="SSF57829">
    <property type="entry name" value="Zn-binding ribosomal proteins"/>
    <property type="match status" value="1"/>
</dbReference>
<comment type="subunit">
    <text evidence="4">Part of the 50S ribosomal subunit.</text>
</comment>
<dbReference type="PANTHER" id="PTHR48129">
    <property type="entry name" value="60S RIBOSOMAL PROTEIN L37A"/>
    <property type="match status" value="1"/>
</dbReference>
<comment type="function">
    <text evidence="4">Binds to the 23S rRNA.</text>
</comment>
<evidence type="ECO:0000313" key="5">
    <source>
        <dbReference type="EMBL" id="HEW52802.1"/>
    </source>
</evidence>
<keyword evidence="3 4" id="KW-0687">Ribonucleoprotein</keyword>
<dbReference type="InterPro" id="IPR011331">
    <property type="entry name" value="Ribosomal_eL37/eL43"/>
</dbReference>
<dbReference type="Pfam" id="PF01780">
    <property type="entry name" value="Ribosomal_L37ae"/>
    <property type="match status" value="1"/>
</dbReference>
<comment type="caution">
    <text evidence="5">The sequence shown here is derived from an EMBL/GenBank/DDBJ whole genome shotgun (WGS) entry which is preliminary data.</text>
</comment>
<proteinExistence type="inferred from homology"/>
<name>A0A7C2ZLG8_9CREN</name>
<dbReference type="GO" id="GO:0003735">
    <property type="term" value="F:structural constituent of ribosome"/>
    <property type="evidence" value="ECO:0007669"/>
    <property type="project" value="InterPro"/>
</dbReference>
<reference evidence="5" key="1">
    <citation type="journal article" date="2020" name="mSystems">
        <title>Genome- and Community-Level Interaction Insights into Carbon Utilization and Element Cycling Functions of Hydrothermarchaeota in Hydrothermal Sediment.</title>
        <authorList>
            <person name="Zhou Z."/>
            <person name="Liu Y."/>
            <person name="Xu W."/>
            <person name="Pan J."/>
            <person name="Luo Z.H."/>
            <person name="Li M."/>
        </authorList>
    </citation>
    <scope>NUCLEOTIDE SEQUENCE [LARGE SCALE GENOMIC DNA]</scope>
    <source>
        <strain evidence="5">SpSt-16</strain>
    </source>
</reference>
<keyword evidence="4" id="KW-0699">rRNA-binding</keyword>
<dbReference type="GO" id="GO:0005840">
    <property type="term" value="C:ribosome"/>
    <property type="evidence" value="ECO:0007669"/>
    <property type="project" value="UniProtKB-KW"/>
</dbReference>